<dbReference type="EMBL" id="CP139960">
    <property type="protein sequence ID" value="WQD40796.1"/>
    <property type="molecule type" value="Genomic_DNA"/>
</dbReference>
<dbReference type="Proteomes" id="UP001325680">
    <property type="component" value="Chromosome"/>
</dbReference>
<name>A0ABZ0WDM3_9BACT</name>
<accession>A0ABZ0WDM3</accession>
<gene>
    <name evidence="1" type="ORF">U0035_00260</name>
</gene>
<dbReference type="InterPro" id="IPR025737">
    <property type="entry name" value="FApF"/>
</dbReference>
<dbReference type="Pfam" id="PF13557">
    <property type="entry name" value="Phenol_MetA_deg"/>
    <property type="match status" value="1"/>
</dbReference>
<proteinExistence type="predicted"/>
<sequence length="107" mass="11906">MLLIAFENKLSSKWKLDYNAGAQQEVFSTEWVWLANGSLHYHICDPPELFLEYYAQYGVGKSGHNNIGGGWAYQPGNHVQIYLSGGASVAYHEPNQFVAGGIAFRLP</sequence>
<dbReference type="RefSeq" id="WP_114791321.1">
    <property type="nucleotide sequence ID" value="NZ_CP139960.1"/>
</dbReference>
<evidence type="ECO:0000313" key="2">
    <source>
        <dbReference type="Proteomes" id="UP001325680"/>
    </source>
</evidence>
<protein>
    <submittedName>
        <fullName evidence="1">Transporter</fullName>
    </submittedName>
</protein>
<evidence type="ECO:0000313" key="1">
    <source>
        <dbReference type="EMBL" id="WQD40796.1"/>
    </source>
</evidence>
<organism evidence="1 2">
    <name type="scientific">Niabella yanshanensis</name>
    <dbReference type="NCBI Taxonomy" id="577386"/>
    <lineage>
        <taxon>Bacteria</taxon>
        <taxon>Pseudomonadati</taxon>
        <taxon>Bacteroidota</taxon>
        <taxon>Chitinophagia</taxon>
        <taxon>Chitinophagales</taxon>
        <taxon>Chitinophagaceae</taxon>
        <taxon>Niabella</taxon>
    </lineage>
</organism>
<keyword evidence="2" id="KW-1185">Reference proteome</keyword>
<reference evidence="1 2" key="1">
    <citation type="submission" date="2023-12" db="EMBL/GenBank/DDBJ databases">
        <title>Genome sequencing and assembly of bacterial species from a model synthetic community.</title>
        <authorList>
            <person name="Hogle S.L."/>
        </authorList>
    </citation>
    <scope>NUCLEOTIDE SEQUENCE [LARGE SCALE GENOMIC DNA]</scope>
    <source>
        <strain evidence="1 2">HAMBI_3031</strain>
    </source>
</reference>